<sequence>QTMVKSPHIKSTITETLNHCIHNLPSSLKQYHFSLFLVANLPSHSPPPQLLLTLNLIIPTSSYHKLPTPYSQI</sequence>
<organism evidence="1 2">
    <name type="scientific">Choiromyces venosus 120613-1</name>
    <dbReference type="NCBI Taxonomy" id="1336337"/>
    <lineage>
        <taxon>Eukaryota</taxon>
        <taxon>Fungi</taxon>
        <taxon>Dikarya</taxon>
        <taxon>Ascomycota</taxon>
        <taxon>Pezizomycotina</taxon>
        <taxon>Pezizomycetes</taxon>
        <taxon>Pezizales</taxon>
        <taxon>Tuberaceae</taxon>
        <taxon>Choiromyces</taxon>
    </lineage>
</organism>
<protein>
    <submittedName>
        <fullName evidence="1">Uncharacterized protein</fullName>
    </submittedName>
</protein>
<gene>
    <name evidence="1" type="ORF">L873DRAFT_1805647</name>
</gene>
<evidence type="ECO:0000313" key="2">
    <source>
        <dbReference type="Proteomes" id="UP000276215"/>
    </source>
</evidence>
<proteinExistence type="predicted"/>
<accession>A0A3N4JPN0</accession>
<dbReference type="AlphaFoldDB" id="A0A3N4JPN0"/>
<feature type="non-terminal residue" evidence="1">
    <location>
        <position position="1"/>
    </location>
</feature>
<feature type="non-terminal residue" evidence="1">
    <location>
        <position position="73"/>
    </location>
</feature>
<evidence type="ECO:0000313" key="1">
    <source>
        <dbReference type="EMBL" id="RPB00203.1"/>
    </source>
</evidence>
<dbReference type="Proteomes" id="UP000276215">
    <property type="component" value="Unassembled WGS sequence"/>
</dbReference>
<dbReference type="EMBL" id="ML120382">
    <property type="protein sequence ID" value="RPB00203.1"/>
    <property type="molecule type" value="Genomic_DNA"/>
</dbReference>
<name>A0A3N4JPN0_9PEZI</name>
<reference evidence="1 2" key="1">
    <citation type="journal article" date="2018" name="Nat. Ecol. Evol.">
        <title>Pezizomycetes genomes reveal the molecular basis of ectomycorrhizal truffle lifestyle.</title>
        <authorList>
            <person name="Murat C."/>
            <person name="Payen T."/>
            <person name="Noel B."/>
            <person name="Kuo A."/>
            <person name="Morin E."/>
            <person name="Chen J."/>
            <person name="Kohler A."/>
            <person name="Krizsan K."/>
            <person name="Balestrini R."/>
            <person name="Da Silva C."/>
            <person name="Montanini B."/>
            <person name="Hainaut M."/>
            <person name="Levati E."/>
            <person name="Barry K.W."/>
            <person name="Belfiori B."/>
            <person name="Cichocki N."/>
            <person name="Clum A."/>
            <person name="Dockter R.B."/>
            <person name="Fauchery L."/>
            <person name="Guy J."/>
            <person name="Iotti M."/>
            <person name="Le Tacon F."/>
            <person name="Lindquist E.A."/>
            <person name="Lipzen A."/>
            <person name="Malagnac F."/>
            <person name="Mello A."/>
            <person name="Molinier V."/>
            <person name="Miyauchi S."/>
            <person name="Poulain J."/>
            <person name="Riccioni C."/>
            <person name="Rubini A."/>
            <person name="Sitrit Y."/>
            <person name="Splivallo R."/>
            <person name="Traeger S."/>
            <person name="Wang M."/>
            <person name="Zifcakova L."/>
            <person name="Wipf D."/>
            <person name="Zambonelli A."/>
            <person name="Paolocci F."/>
            <person name="Nowrousian M."/>
            <person name="Ottonello S."/>
            <person name="Baldrian P."/>
            <person name="Spatafora J.W."/>
            <person name="Henrissat B."/>
            <person name="Nagy L.G."/>
            <person name="Aury J.M."/>
            <person name="Wincker P."/>
            <person name="Grigoriev I.V."/>
            <person name="Bonfante P."/>
            <person name="Martin F.M."/>
        </authorList>
    </citation>
    <scope>NUCLEOTIDE SEQUENCE [LARGE SCALE GENOMIC DNA]</scope>
    <source>
        <strain evidence="1 2">120613-1</strain>
    </source>
</reference>
<keyword evidence="2" id="KW-1185">Reference proteome</keyword>